<evidence type="ECO:0000256" key="1">
    <source>
        <dbReference type="ARBA" id="ARBA00022806"/>
    </source>
</evidence>
<evidence type="ECO:0000313" key="10">
    <source>
        <dbReference type="Proteomes" id="UP000014074"/>
    </source>
</evidence>
<proteinExistence type="inferred from homology"/>
<comment type="subcellular location">
    <subcellularLocation>
        <location evidence="2">Nucleus</location>
    </subcellularLocation>
</comment>
<dbReference type="InterPro" id="IPR045055">
    <property type="entry name" value="DNA2/NAM7-like"/>
</dbReference>
<comment type="subunit">
    <text evidence="2">Belongs to the 40S cdc5-associated complex (or cwf complex), a spliceosome sub-complex reminiscent of a late-stage spliceosome.</text>
</comment>
<keyword evidence="10" id="KW-1185">Reference proteome</keyword>
<feature type="domain" description="DNA2/NAM7 helicase-like C-terminal" evidence="5">
    <location>
        <begin position="1051"/>
        <end position="1243"/>
    </location>
</feature>
<evidence type="ECO:0000259" key="4">
    <source>
        <dbReference type="Pfam" id="PF13086"/>
    </source>
</evidence>
<dbReference type="PANTHER" id="PTHR10887">
    <property type="entry name" value="DNA2/NAM7 HELICASE FAMILY"/>
    <property type="match status" value="1"/>
</dbReference>
<dbReference type="Gene3D" id="3.40.50.300">
    <property type="entry name" value="P-loop containing nucleotide triphosphate hydrolases"/>
    <property type="match status" value="2"/>
</dbReference>
<dbReference type="Pfam" id="PF13086">
    <property type="entry name" value="AAA_11"/>
    <property type="match status" value="1"/>
</dbReference>
<gene>
    <name evidence="9" type="ORF">UCRPA7_1670</name>
</gene>
<evidence type="ECO:0000256" key="3">
    <source>
        <dbReference type="SAM" id="MobiDB-lite"/>
    </source>
</evidence>
<dbReference type="PIRSF" id="PIRSF038901">
    <property type="entry name" value="AQR_cwf11"/>
    <property type="match status" value="1"/>
</dbReference>
<feature type="region of interest" description="Disordered" evidence="3">
    <location>
        <begin position="668"/>
        <end position="705"/>
    </location>
</feature>
<dbReference type="InterPro" id="IPR032174">
    <property type="entry name" value="Aquarius_N"/>
</dbReference>
<dbReference type="PANTHER" id="PTHR10887:SF5">
    <property type="entry name" value="RNA HELICASE AQUARIUS"/>
    <property type="match status" value="1"/>
</dbReference>
<dbReference type="SUPFAM" id="SSF52540">
    <property type="entry name" value="P-loop containing nucleoside triphosphate hydrolases"/>
    <property type="match status" value="1"/>
</dbReference>
<feature type="compositionally biased region" description="Low complexity" evidence="3">
    <location>
        <begin position="12"/>
        <end position="25"/>
    </location>
</feature>
<dbReference type="Pfam" id="PF13087">
    <property type="entry name" value="AAA_12"/>
    <property type="match status" value="1"/>
</dbReference>
<keyword evidence="1" id="KW-0067">ATP-binding</keyword>
<dbReference type="InterPro" id="IPR026300">
    <property type="entry name" value="CWF11_fam"/>
</dbReference>
<dbReference type="Pfam" id="PF16399">
    <property type="entry name" value="Aquarius_N_1st"/>
    <property type="match status" value="1"/>
</dbReference>
<organism evidence="9 10">
    <name type="scientific">Phaeoacremonium minimum (strain UCR-PA7)</name>
    <name type="common">Esca disease fungus</name>
    <name type="synonym">Togninia minima</name>
    <dbReference type="NCBI Taxonomy" id="1286976"/>
    <lineage>
        <taxon>Eukaryota</taxon>
        <taxon>Fungi</taxon>
        <taxon>Dikarya</taxon>
        <taxon>Ascomycota</taxon>
        <taxon>Pezizomycotina</taxon>
        <taxon>Sordariomycetes</taxon>
        <taxon>Sordariomycetidae</taxon>
        <taxon>Togniniales</taxon>
        <taxon>Togniniaceae</taxon>
        <taxon>Phaeoacremonium</taxon>
    </lineage>
</organism>
<comment type="function">
    <text evidence="2">Involved in mRNA splicing where it associates with cdc5 and the other cwf proteins as part of the spliceosome.</text>
</comment>
<feature type="region of interest" description="Disordered" evidence="3">
    <location>
        <begin position="1"/>
        <end position="30"/>
    </location>
</feature>
<keyword evidence="2" id="KW-0507">mRNA processing</keyword>
<dbReference type="RefSeq" id="XP_007912440.1">
    <property type="nucleotide sequence ID" value="XM_007914249.1"/>
</dbReference>
<feature type="domain" description="RNA helicase aquarius N-terminal" evidence="6">
    <location>
        <begin position="87"/>
        <end position="343"/>
    </location>
</feature>
<keyword evidence="1" id="KW-0378">Hydrolase</keyword>
<comment type="similarity">
    <text evidence="2">Belongs to the CWF11 family.</text>
</comment>
<sequence>MPTAKRLKKSGAAAKAQASAAPPNATDSEGEAEFTQLAKQHWLKATKKNTKVKVKNDVLKKEIWDGLEKDGFPFKSLLSLESLQILESLDCAIVRKECAPLVSISIWHNLATEQKRDDKLDQNTHLRKAWRAAAKRYDSADDVTKARLRFERSWLYTLTLDFLNLLYAENPKKEQISYCERFVEFLVDLQSSLPTRRYVNTLLQDLHVLSAFALSPLFNDEDNGLLRDLYSLLSHYTYFTIDDQTGAQQSKTEAYDRHCASLANLQRTALKHFKDKLTVLALSNYGSIDKREELANLLEPLADDELAQLSGYLGLRTSYPESTSLSVDRRFLIEALLSTFERRDTFQETAQKMSVLPTEESLFAPGLLRTDHYDGSRPLALPKLNLQYLSVGDFLWRALVLYRCESFYGIRRDIEDAIRRLKPESRRPGETNFSATGSSRMALPISKPTILEVVPALVGDDKPSAVRAEIVIDVRRLRDNVRREWESLRPDDVVFLLSIDATKCKNSTNGGSPLPEAQRLGLVSVRTAEIVQILDDKGKPVRDSNAYFDGQGRNATRRLQVKLDSSTFKEDADRVASGKPDVYDGINVILRRSGRENNFKPVLDSIRSLALSDVPLASWLHEVFLGYGDPAGATYKQLPNRLKRVDFRDTFLDWQHLIESLPGKIIEPSDDASGSFGPPYVLETADRPAEETSSKPSKKRRRDAEPALLAEVETLKVSTYKPPNNGPYPVDAPRLNNIRFTPAQIEAITSGTQPGLTVIVGPPGTGKTDVATQIINNIYHNFPEQRTLLIAHSNQALNQLFAKIIALDIDERHLLRLGHGEEDLDTEANFSKHGRVESFLENRDRYLQEVTRLAASIGAPGAHGNSAETAGYFNSVYIGPAWAKFSEIARSEDASAAKIVEAFPFKYYFADAPQPLFPPEADRETVQDIAEGCYRHISRIFSELADALPFEILRRDRDKANYLLTNEARIIAMTSTHAAMRRGEIASLGFHYDNVVMEEAAQITEIENFIPLAMQKPKDGQMALQRVVLCGDHFQNSPVIQSLAFRHFANLEQSLFSRLVRLGVPTITLDQQGRSRPSIAQLYAWRYNSLGNLPHVESSKEYLTANAGFKYDYQFINVPDYKGKGETEPTPHFIQNLGEAEYAVAIYQYMRLLGYPSSKISILTTYAGQRALVKDVLAHRCAKNPIFGLPKIVTTVDKYQGEQNDYIILSLTRTSKVGYLRDIRRLTVALSRARLGLYILGRRDIFEACYELREAFSLLFQRPDKLMLATGEMWPSERILADEIDSEVPGEAAMDGVEHLGQFVFEMTNTKISQLRAERGLPEEAPIVQQIEPAEGDDVEDGLEAIDEEIESDHEELVRGFEAEEDE</sequence>
<reference evidence="10" key="1">
    <citation type="journal article" date="2013" name="Genome Announc.">
        <title>Draft genome sequence of the ascomycete Phaeoacremonium aleophilum strain UCR-PA7, a causal agent of the esca disease complex in grapevines.</title>
        <authorList>
            <person name="Blanco-Ulate B."/>
            <person name="Rolshausen P."/>
            <person name="Cantu D."/>
        </authorList>
    </citation>
    <scope>NUCLEOTIDE SEQUENCE [LARGE SCALE GENOMIC DNA]</scope>
    <source>
        <strain evidence="10">UCR-PA7</strain>
    </source>
</reference>
<dbReference type="GO" id="GO:0045292">
    <property type="term" value="P:mRNA cis splicing, via spliceosome"/>
    <property type="evidence" value="ECO:0007669"/>
    <property type="project" value="UniProtKB-UniRule"/>
</dbReference>
<keyword evidence="1" id="KW-0347">Helicase</keyword>
<evidence type="ECO:0000259" key="8">
    <source>
        <dbReference type="Pfam" id="PF21144"/>
    </source>
</evidence>
<dbReference type="KEGG" id="tmn:UCRPA7_1670"/>
<feature type="compositionally biased region" description="Basic and acidic residues" evidence="3">
    <location>
        <begin position="684"/>
        <end position="693"/>
    </location>
</feature>
<dbReference type="Proteomes" id="UP000014074">
    <property type="component" value="Unassembled WGS sequence"/>
</dbReference>
<dbReference type="InterPro" id="IPR041679">
    <property type="entry name" value="DNA2/NAM7-like_C"/>
</dbReference>
<dbReference type="OrthoDB" id="1879at2759"/>
<evidence type="ECO:0000259" key="5">
    <source>
        <dbReference type="Pfam" id="PF13087"/>
    </source>
</evidence>
<keyword evidence="1" id="KW-0547">Nucleotide-binding</keyword>
<dbReference type="Pfam" id="PF21143">
    <property type="entry name" value="Aquarius_N_2nd"/>
    <property type="match status" value="1"/>
</dbReference>
<dbReference type="EMBL" id="KB932897">
    <property type="protein sequence ID" value="EOO02809.1"/>
    <property type="molecule type" value="Genomic_DNA"/>
</dbReference>
<dbReference type="Pfam" id="PF21144">
    <property type="entry name" value="Aquarius_N_3rd"/>
    <property type="match status" value="1"/>
</dbReference>
<feature type="domain" description="RNA helicase aquarius insertion" evidence="8">
    <location>
        <begin position="640"/>
        <end position="732"/>
    </location>
</feature>
<dbReference type="CDD" id="cd18808">
    <property type="entry name" value="SF1_C_Upf1"/>
    <property type="match status" value="1"/>
</dbReference>
<evidence type="ECO:0000313" key="9">
    <source>
        <dbReference type="EMBL" id="EOO02809.1"/>
    </source>
</evidence>
<protein>
    <recommendedName>
        <fullName evidence="2">Pre-mRNA-splicing factor</fullName>
    </recommendedName>
</protein>
<dbReference type="GO" id="GO:0004386">
    <property type="term" value="F:helicase activity"/>
    <property type="evidence" value="ECO:0007669"/>
    <property type="project" value="InterPro"/>
</dbReference>
<keyword evidence="2" id="KW-0508">mRNA splicing</keyword>
<dbReference type="FunFam" id="3.40.50.300:FF:000507">
    <property type="entry name" value="Pre-mRNA-splicing factor"/>
    <property type="match status" value="1"/>
</dbReference>
<dbReference type="InterPro" id="IPR027417">
    <property type="entry name" value="P-loop_NTPase"/>
</dbReference>
<dbReference type="CDD" id="cd17935">
    <property type="entry name" value="EEXXQc_AQR"/>
    <property type="match status" value="1"/>
</dbReference>
<dbReference type="GO" id="GO:0005684">
    <property type="term" value="C:U2-type spliceosomal complex"/>
    <property type="evidence" value="ECO:0007669"/>
    <property type="project" value="UniProtKB-UniRule"/>
</dbReference>
<accession>R8BU34</accession>
<dbReference type="InterPro" id="IPR048967">
    <property type="entry name" value="Aquarius_insert"/>
</dbReference>
<feature type="domain" description="RNA helicase aquarius beta-barrel" evidence="7">
    <location>
        <begin position="422"/>
        <end position="592"/>
    </location>
</feature>
<dbReference type="InterPro" id="IPR048966">
    <property type="entry name" value="Aquarius_b-barrel"/>
</dbReference>
<dbReference type="InterPro" id="IPR047187">
    <property type="entry name" value="SF1_C_Upf1"/>
</dbReference>
<dbReference type="GO" id="GO:0003729">
    <property type="term" value="F:mRNA binding"/>
    <property type="evidence" value="ECO:0007669"/>
    <property type="project" value="TreeGrafter"/>
</dbReference>
<evidence type="ECO:0000259" key="7">
    <source>
        <dbReference type="Pfam" id="PF21143"/>
    </source>
</evidence>
<dbReference type="InterPro" id="IPR041677">
    <property type="entry name" value="DNA2/NAM7_AAA_11"/>
</dbReference>
<dbReference type="GeneID" id="19321842"/>
<keyword evidence="2" id="KW-0539">Nucleus</keyword>
<name>R8BU34_PHAM7</name>
<dbReference type="eggNOG" id="KOG1806">
    <property type="taxonomic scope" value="Eukaryota"/>
</dbReference>
<evidence type="ECO:0000259" key="6">
    <source>
        <dbReference type="Pfam" id="PF16399"/>
    </source>
</evidence>
<evidence type="ECO:0000256" key="2">
    <source>
        <dbReference type="PIRNR" id="PIRNR038901"/>
    </source>
</evidence>
<feature type="domain" description="DNA2/NAM7 helicase helicase" evidence="4">
    <location>
        <begin position="744"/>
        <end position="1042"/>
    </location>
</feature>
<dbReference type="GO" id="GO:0071013">
    <property type="term" value="C:catalytic step 2 spliceosome"/>
    <property type="evidence" value="ECO:0007669"/>
    <property type="project" value="TreeGrafter"/>
</dbReference>
<dbReference type="HOGENOM" id="CLU_001195_0_0_1"/>